<dbReference type="SUPFAM" id="SSF48452">
    <property type="entry name" value="TPR-like"/>
    <property type="match status" value="1"/>
</dbReference>
<feature type="domain" description="SusD-like N-terminal" evidence="8">
    <location>
        <begin position="87"/>
        <end position="234"/>
    </location>
</feature>
<keyword evidence="3 6" id="KW-0732">Signal</keyword>
<feature type="chain" id="PRO_5019068325" evidence="6">
    <location>
        <begin position="23"/>
        <end position="611"/>
    </location>
</feature>
<dbReference type="EMBL" id="LR134384">
    <property type="protein sequence ID" value="VEH15916.1"/>
    <property type="molecule type" value="Genomic_DNA"/>
</dbReference>
<proteinExistence type="inferred from homology"/>
<dbReference type="InterPro" id="IPR033985">
    <property type="entry name" value="SusD-like_N"/>
</dbReference>
<dbReference type="InterPro" id="IPR011990">
    <property type="entry name" value="TPR-like_helical_dom_sf"/>
</dbReference>
<organism evidence="9 10">
    <name type="scientific">Segatella oris</name>
    <dbReference type="NCBI Taxonomy" id="28135"/>
    <lineage>
        <taxon>Bacteria</taxon>
        <taxon>Pseudomonadati</taxon>
        <taxon>Bacteroidota</taxon>
        <taxon>Bacteroidia</taxon>
        <taxon>Bacteroidales</taxon>
        <taxon>Prevotellaceae</taxon>
        <taxon>Segatella</taxon>
    </lineage>
</organism>
<dbReference type="RefSeq" id="WP_018919279.1">
    <property type="nucleotide sequence ID" value="NZ_LR134384.1"/>
</dbReference>
<dbReference type="GO" id="GO:0009279">
    <property type="term" value="C:cell outer membrane"/>
    <property type="evidence" value="ECO:0007669"/>
    <property type="project" value="UniProtKB-SubCell"/>
</dbReference>
<evidence type="ECO:0000256" key="5">
    <source>
        <dbReference type="ARBA" id="ARBA00023237"/>
    </source>
</evidence>
<feature type="signal peptide" evidence="6">
    <location>
        <begin position="1"/>
        <end position="22"/>
    </location>
</feature>
<dbReference type="Pfam" id="PF14322">
    <property type="entry name" value="SusD-like_3"/>
    <property type="match status" value="1"/>
</dbReference>
<dbReference type="AlphaFoldDB" id="A0A448L7I7"/>
<evidence type="ECO:0000259" key="7">
    <source>
        <dbReference type="Pfam" id="PF07980"/>
    </source>
</evidence>
<evidence type="ECO:0000313" key="10">
    <source>
        <dbReference type="Proteomes" id="UP000274578"/>
    </source>
</evidence>
<sequence length="611" mass="68606">MKKYINYTLLSALIAGMTLTSCDIDAPTQSSLDESTTFSTYSLAEAEIMSVNVSFGETNSYRGRFLPYYGLNSDVEVGSGTYPSKTNATNEKQALWNYDTPANNPQMNTDNNAYAKFYEGIERANLAIVGIRKYGNIEKNPDMAQLLGEALTLRAVIYTDLTKAWGDVPARFTPNNNDNIYLPRTNRDSIYKVLLNDLKEAESYCYWPNQSSITKTTERVSKSFVKALRARIALYAGGYGLRGDGFRLSKDPELAPEKMYEIARQECEDIINAKKNELGSFKENFTKLCQDNVTAGGESLWEIPFSSGRGRVLYTLGVKHNTKDQYTGQAQGGVNGPTPTLYYDYDTEDVRRDITCVPYEWSKELDSKGNAAVQLRAINKWCFGKLRYEWMSRIVTSTNDDGVNWQYMRLADVYLMAAEAENALGNTAKAWTYMEPILTRALPAAKVAALKTKYTASKEAFFEGIVEQRALEFAGESLRKADLIRWGIIDSKMAEEVGKLNALANRTGRYAGLPDKVYINATTDAKNIKIYGLNKGEDDNTKIQELKNAGWTSKNWFTDNKTGLNILTEDYIQGLYVVKPSTHCLWPIWETFINKSNGVLNNNGIYGQLSD</sequence>
<dbReference type="Proteomes" id="UP000274578">
    <property type="component" value="Chromosome 1"/>
</dbReference>
<name>A0A448L7I7_9BACT</name>
<evidence type="ECO:0000259" key="8">
    <source>
        <dbReference type="Pfam" id="PF14322"/>
    </source>
</evidence>
<gene>
    <name evidence="9" type="ORF">NCTC13071_01931</name>
</gene>
<evidence type="ECO:0000256" key="1">
    <source>
        <dbReference type="ARBA" id="ARBA00004442"/>
    </source>
</evidence>
<comment type="similarity">
    <text evidence="2">Belongs to the SusD family.</text>
</comment>
<dbReference type="GeneID" id="85012717"/>
<protein>
    <submittedName>
        <fullName evidence="9">SusD family</fullName>
    </submittedName>
</protein>
<comment type="subcellular location">
    <subcellularLocation>
        <location evidence="1">Cell outer membrane</location>
    </subcellularLocation>
</comment>
<dbReference type="KEGG" id="poc:NCTC13071_01931"/>
<dbReference type="PROSITE" id="PS51257">
    <property type="entry name" value="PROKAR_LIPOPROTEIN"/>
    <property type="match status" value="1"/>
</dbReference>
<evidence type="ECO:0000256" key="4">
    <source>
        <dbReference type="ARBA" id="ARBA00023136"/>
    </source>
</evidence>
<accession>A0A448L7I7</accession>
<dbReference type="Pfam" id="PF07980">
    <property type="entry name" value="SusD_RagB"/>
    <property type="match status" value="1"/>
</dbReference>
<dbReference type="InterPro" id="IPR012944">
    <property type="entry name" value="SusD_RagB_dom"/>
</dbReference>
<evidence type="ECO:0000313" key="9">
    <source>
        <dbReference type="EMBL" id="VEH15916.1"/>
    </source>
</evidence>
<dbReference type="Gene3D" id="1.25.40.390">
    <property type="match status" value="1"/>
</dbReference>
<feature type="domain" description="RagB/SusD" evidence="7">
    <location>
        <begin position="393"/>
        <end position="604"/>
    </location>
</feature>
<keyword evidence="5" id="KW-0998">Cell outer membrane</keyword>
<evidence type="ECO:0000256" key="3">
    <source>
        <dbReference type="ARBA" id="ARBA00022729"/>
    </source>
</evidence>
<evidence type="ECO:0000256" key="6">
    <source>
        <dbReference type="SAM" id="SignalP"/>
    </source>
</evidence>
<keyword evidence="4" id="KW-0472">Membrane</keyword>
<evidence type="ECO:0000256" key="2">
    <source>
        <dbReference type="ARBA" id="ARBA00006275"/>
    </source>
</evidence>
<reference evidence="9 10" key="1">
    <citation type="submission" date="2018-12" db="EMBL/GenBank/DDBJ databases">
        <authorList>
            <consortium name="Pathogen Informatics"/>
        </authorList>
    </citation>
    <scope>NUCLEOTIDE SEQUENCE [LARGE SCALE GENOMIC DNA]</scope>
    <source>
        <strain evidence="9 10">NCTC13071</strain>
    </source>
</reference>